<evidence type="ECO:0000256" key="1">
    <source>
        <dbReference type="ARBA" id="ARBA00008165"/>
    </source>
</evidence>
<dbReference type="GO" id="GO:0005975">
    <property type="term" value="P:carbohydrate metabolic process"/>
    <property type="evidence" value="ECO:0007669"/>
    <property type="project" value="InterPro"/>
</dbReference>
<feature type="site" description="Catalytically relevant" evidence="6">
    <location>
        <position position="106"/>
    </location>
</feature>
<reference evidence="10 11" key="1">
    <citation type="submission" date="2017-05" db="EMBL/GenBank/DDBJ databases">
        <title>The draft genome sequence of Idiomarina salinarum WNB302.</title>
        <authorList>
            <person name="Sun Y."/>
            <person name="Chen B."/>
            <person name="Du Z."/>
        </authorList>
    </citation>
    <scope>NUCLEOTIDE SEQUENCE [LARGE SCALE GENOMIC DNA]</scope>
    <source>
        <strain evidence="10 11">WNB302</strain>
    </source>
</reference>
<dbReference type="PROSITE" id="PS51464">
    <property type="entry name" value="SIS"/>
    <property type="match status" value="1"/>
</dbReference>
<protein>
    <submittedName>
        <fullName evidence="10">D-arabinose 5-phosphate isomerase</fullName>
    </submittedName>
</protein>
<dbReference type="AlphaFoldDB" id="A0A265UQM4"/>
<dbReference type="Gene3D" id="3.10.580.10">
    <property type="entry name" value="CBS-domain"/>
    <property type="match status" value="1"/>
</dbReference>
<dbReference type="InterPro" id="IPR046342">
    <property type="entry name" value="CBS_dom_sf"/>
</dbReference>
<dbReference type="PIRSF" id="PIRSF004692">
    <property type="entry name" value="KdsD_KpsF"/>
    <property type="match status" value="1"/>
</dbReference>
<dbReference type="OrthoDB" id="9762536at2"/>
<keyword evidence="3 7" id="KW-0129">CBS domain</keyword>
<evidence type="ECO:0000256" key="6">
    <source>
        <dbReference type="PIRSR" id="PIRSR004692-3"/>
    </source>
</evidence>
<dbReference type="SUPFAM" id="SSF53697">
    <property type="entry name" value="SIS domain"/>
    <property type="match status" value="1"/>
</dbReference>
<dbReference type="Gene3D" id="3.40.50.10490">
    <property type="entry name" value="Glucose-6-phosphate isomerase like protein, domain 1"/>
    <property type="match status" value="1"/>
</dbReference>
<name>A0A265UQM4_9FLAO</name>
<feature type="binding site" evidence="5">
    <location>
        <position position="77"/>
    </location>
    <ligand>
        <name>Zn(2+)</name>
        <dbReference type="ChEBI" id="CHEBI:29105"/>
    </ligand>
</feature>
<dbReference type="GO" id="GO:0046872">
    <property type="term" value="F:metal ion binding"/>
    <property type="evidence" value="ECO:0007669"/>
    <property type="project" value="UniProtKB-KW"/>
</dbReference>
<dbReference type="EMBL" id="NGJN01000006">
    <property type="protein sequence ID" value="OZV67599.1"/>
    <property type="molecule type" value="Genomic_DNA"/>
</dbReference>
<dbReference type="FunFam" id="3.40.50.10490:FF:000011">
    <property type="entry name" value="Arabinose 5-phosphate isomerase"/>
    <property type="match status" value="1"/>
</dbReference>
<dbReference type="CDD" id="cd05014">
    <property type="entry name" value="SIS_Kpsf"/>
    <property type="match status" value="1"/>
</dbReference>
<feature type="domain" description="CBS" evidence="8">
    <location>
        <begin position="270"/>
        <end position="321"/>
    </location>
</feature>
<dbReference type="Pfam" id="PF00571">
    <property type="entry name" value="CBS"/>
    <property type="match status" value="2"/>
</dbReference>
<keyword evidence="10" id="KW-0413">Isomerase</keyword>
<feature type="site" description="Catalytically relevant" evidence="6">
    <location>
        <position position="147"/>
    </location>
</feature>
<dbReference type="NCBIfam" id="TIGR00393">
    <property type="entry name" value="kpsF"/>
    <property type="match status" value="1"/>
</dbReference>
<dbReference type="CDD" id="cd04604">
    <property type="entry name" value="CBS_pair_SIS_assoc"/>
    <property type="match status" value="1"/>
</dbReference>
<evidence type="ECO:0000256" key="2">
    <source>
        <dbReference type="ARBA" id="ARBA00022737"/>
    </source>
</evidence>
<sequence>MNSRQSILSTAKKTIASESKAILYLSELLTDDFADAVTLIYNSKGRVIITGIGKSAIIANKIVATLNSTGTPAIFMHAADAIHGDLGLILEDDVVICISKSGNTPEIKVLVPLIKHAKNKMIAITGNKDSFLGQQADYILNAYVAQEACPNNLAPTTSTTAQLVIGDALAICLLELRGFSSNDFAKYHPGGALGKKLYLRVGDLSSQNMKPQVHLENSIKEVIVEITEKMLGVTAVVDNEKIIGIITDGDLRRMLSKSDNISSLTAKDIMSSNPRRIAEDAMAVDAKEMMESFGISQLLVERDGNYAGVVHLHDLIKEGII</sequence>
<evidence type="ECO:0000256" key="4">
    <source>
        <dbReference type="PIRNR" id="PIRNR004692"/>
    </source>
</evidence>
<evidence type="ECO:0000256" key="3">
    <source>
        <dbReference type="ARBA" id="ARBA00023122"/>
    </source>
</evidence>
<feature type="domain" description="SIS" evidence="9">
    <location>
        <begin position="36"/>
        <end position="179"/>
    </location>
</feature>
<dbReference type="GO" id="GO:0019146">
    <property type="term" value="F:arabinose-5-phosphate isomerase activity"/>
    <property type="evidence" value="ECO:0007669"/>
    <property type="project" value="UniProtKB-ARBA"/>
</dbReference>
<feature type="site" description="Catalytically relevant" evidence="6">
    <location>
        <position position="54"/>
    </location>
</feature>
<keyword evidence="11" id="KW-1185">Reference proteome</keyword>
<dbReference type="InterPro" id="IPR004800">
    <property type="entry name" value="KdsD/KpsF-type"/>
</dbReference>
<comment type="caution">
    <text evidence="10">The sequence shown here is derived from an EMBL/GenBank/DDBJ whole genome shotgun (WGS) entry which is preliminary data.</text>
</comment>
<comment type="similarity">
    <text evidence="1 4">Belongs to the SIS family. GutQ/KpsF subfamily.</text>
</comment>
<dbReference type="InterPro" id="IPR050986">
    <property type="entry name" value="GutQ/KpsF_isomerases"/>
</dbReference>
<evidence type="ECO:0000256" key="5">
    <source>
        <dbReference type="PIRSR" id="PIRSR004692-2"/>
    </source>
</evidence>
<dbReference type="InterPro" id="IPR000644">
    <property type="entry name" value="CBS_dom"/>
</dbReference>
<keyword evidence="5" id="KW-0862">Zinc</keyword>
<evidence type="ECO:0000256" key="7">
    <source>
        <dbReference type="PROSITE-ProRule" id="PRU00703"/>
    </source>
</evidence>
<organism evidence="10 11">
    <name type="scientific">Winogradskyella aurantia</name>
    <dbReference type="NCBI Taxonomy" id="1915063"/>
    <lineage>
        <taxon>Bacteria</taxon>
        <taxon>Pseudomonadati</taxon>
        <taxon>Bacteroidota</taxon>
        <taxon>Flavobacteriia</taxon>
        <taxon>Flavobacteriales</taxon>
        <taxon>Flavobacteriaceae</taxon>
        <taxon>Winogradskyella</taxon>
    </lineage>
</organism>
<dbReference type="InterPro" id="IPR035474">
    <property type="entry name" value="SIS_Kpsf"/>
</dbReference>
<gene>
    <name evidence="10" type="ORF">CA834_11660</name>
</gene>
<dbReference type="InterPro" id="IPR046348">
    <property type="entry name" value="SIS_dom_sf"/>
</dbReference>
<feature type="site" description="Catalytically relevant" evidence="6">
    <location>
        <position position="188"/>
    </location>
</feature>
<dbReference type="Pfam" id="PF01380">
    <property type="entry name" value="SIS"/>
    <property type="match status" value="1"/>
</dbReference>
<evidence type="ECO:0000313" key="10">
    <source>
        <dbReference type="EMBL" id="OZV67599.1"/>
    </source>
</evidence>
<dbReference type="PANTHER" id="PTHR42745:SF1">
    <property type="entry name" value="ARABINOSE 5-PHOSPHATE ISOMERASE KDSD"/>
    <property type="match status" value="1"/>
</dbReference>
<dbReference type="GO" id="GO:1901135">
    <property type="term" value="P:carbohydrate derivative metabolic process"/>
    <property type="evidence" value="ECO:0007669"/>
    <property type="project" value="InterPro"/>
</dbReference>
<evidence type="ECO:0000259" key="9">
    <source>
        <dbReference type="PROSITE" id="PS51464"/>
    </source>
</evidence>
<keyword evidence="2" id="KW-0677">Repeat</keyword>
<dbReference type="PROSITE" id="PS51371">
    <property type="entry name" value="CBS"/>
    <property type="match status" value="1"/>
</dbReference>
<proteinExistence type="inferred from homology"/>
<dbReference type="GO" id="GO:0097367">
    <property type="term" value="F:carbohydrate derivative binding"/>
    <property type="evidence" value="ECO:0007669"/>
    <property type="project" value="InterPro"/>
</dbReference>
<accession>A0A265UQM4</accession>
<dbReference type="RefSeq" id="WP_094968894.1">
    <property type="nucleotide sequence ID" value="NZ_NGJN01000006.1"/>
</dbReference>
<dbReference type="InterPro" id="IPR001347">
    <property type="entry name" value="SIS_dom"/>
</dbReference>
<keyword evidence="5" id="KW-0479">Metal-binding</keyword>
<evidence type="ECO:0000313" key="11">
    <source>
        <dbReference type="Proteomes" id="UP000216840"/>
    </source>
</evidence>
<dbReference type="PANTHER" id="PTHR42745">
    <property type="match status" value="1"/>
</dbReference>
<evidence type="ECO:0000259" key="8">
    <source>
        <dbReference type="PROSITE" id="PS51371"/>
    </source>
</evidence>
<dbReference type="Proteomes" id="UP000216840">
    <property type="component" value="Unassembled WGS sequence"/>
</dbReference>